<comment type="catalytic activity">
    <reaction evidence="1">
        <text>Hydrolysis of terminal, non-reducing beta-D-glucosyl residues with release of beta-D-glucose.</text>
        <dbReference type="EC" id="3.2.1.21"/>
    </reaction>
</comment>
<keyword evidence="19" id="KW-1185">Reference proteome</keyword>
<dbReference type="Pfam" id="PF14310">
    <property type="entry name" value="Fn3-like"/>
    <property type="match status" value="1"/>
</dbReference>
<dbReference type="SMART" id="SM00758">
    <property type="entry name" value="PA14"/>
    <property type="match status" value="1"/>
</dbReference>
<evidence type="ECO:0000256" key="16">
    <source>
        <dbReference type="SAM" id="MobiDB-lite"/>
    </source>
</evidence>
<dbReference type="Gene3D" id="2.60.120.260">
    <property type="entry name" value="Galactose-binding domain-like"/>
    <property type="match status" value="1"/>
</dbReference>
<keyword evidence="5" id="KW-0479">Metal-binding</keyword>
<evidence type="ECO:0000313" key="18">
    <source>
        <dbReference type="EMBL" id="OQD85258.1"/>
    </source>
</evidence>
<evidence type="ECO:0000256" key="11">
    <source>
        <dbReference type="ARBA" id="ARBA00023180"/>
    </source>
</evidence>
<keyword evidence="11" id="KW-0325">Glycoprotein</keyword>
<feature type="compositionally biased region" description="Polar residues" evidence="16">
    <location>
        <begin position="1"/>
        <end position="16"/>
    </location>
</feature>
<dbReference type="InterPro" id="IPR013783">
    <property type="entry name" value="Ig-like_fold"/>
</dbReference>
<sequence>MGTVYLSKNQSETPSDGESPPGKASHKRKHPRAAGTYPRKRATQACHTCRLRRTKCDNTRPACASFDSASLAILKRIDDLESLIQSKSDDVPVAPSNSISSTSPISFSIGSSVIDQKAQWKPSFINIDEVLKWPVFENQNFDQRLHSLSQSEEDKVQSELPISVDLDLHEADILLRNFFDDVHIFNPTLKEEDVAEYVKIVRYNGIGWDATSCLLLLIYAHGSIVTPFIKNEPGVSSSSFRLSKEFLQAESYFLAAQKRMGMLLCKNGAIEAQCFFLAGVYLMATLRPVGAWRMFVQALACCQGFSTRSTNDSQYEDEWNTKQRIYWTCFKSELELRLELNLSQKNVLDLSYPTFFPSPPDGLKAKDEAAWYFYLAEIALRRLENRILGYLYRPDTAISESTMVYAILDFEEQKDAWYRSLPEGLALDAEAPNTDQYEPFRFILRGHFLDCQETMYWHFLVEAIYGRASITVIMEHGSCSGLVQEALSFSLLLSGVDGWHTAAIPRLGIPQIRMSDGPNGVRGTRFFNGVPAACLPCATALGASFDKDLIFSLGKLLGAECKAKGAHVLLGPTINIQRGPLGGRGFESFSEDPVLSGSLATSYCLGVQTENIIPTPKHLVCNDQEHERVAVSALVTERALREIYLLPFQLAITGANPGALMTSYNKVNGCHASESPKLLQDVVRKEWNYKGLIMSDWYVFSSRLYIAFTTDQNRFGTYSGTEAVNAGLDLEMPGPTRFRGPGLVHAITSNKVSDRTINDRVRSMLEMVKSTASSNIPEDAPELQRNLPEDQALLRRAASESIVLLKNDDRILPLDPAMKTLVIGPNANIAAYCGGGSAALPGYYAVTPLEGIVSNCTGGVNFSQGVYGHKELPLLGSQLTNEEGQTGYTFSVFTEPSTKKDREPVDKLHMTSSSAFLMDYKHPKVHSDLYYITMEGIFEPAESGVYDFGLTVAGTGELFIDGELVVDNKTTQRQGTSFFGIGTPEERGSKYLEANKQYKILVDYGTAPTSNLKLHGVVSFGPGGLRVGGCRRIDAERSIEDAVSLAKMAEQVVVCVGLSGEWESEGFDRPHMGLPPRSDDLIERILAVQPNAVIVVQSGTPVSMPWARDAKALLHAWYGGNETGNGIADIIFGDVNPSGKLPLTFPEFIEQNPTYLSFRSEGGRVLYGEDVYVGYRYYEKTKVKPLFPFGYGLSYTKFCLSGLSVSQPLESLNRIKEEILEVAFSVDNTGLYSGAETVLVYISPPSSSSVARPIRELKGFKKIRLEKGERQEVLISIPLALATSFWDEGHSAWLSEAGEYKVIVVGTGDQNSLSATFQVARSRSWNGLFGPDVKAPSLHVNGNGNVTNGHR</sequence>
<dbReference type="Gene3D" id="3.20.20.300">
    <property type="entry name" value="Glycoside hydrolase, family 3, N-terminal domain"/>
    <property type="match status" value="1"/>
</dbReference>
<keyword evidence="10" id="KW-0804">Transcription</keyword>
<dbReference type="Gene3D" id="3.40.50.1700">
    <property type="entry name" value="Glycoside hydrolase family 3 C-terminal domain"/>
    <property type="match status" value="1"/>
</dbReference>
<proteinExistence type="inferred from homology"/>
<evidence type="ECO:0000256" key="13">
    <source>
        <dbReference type="ARBA" id="ARBA00023277"/>
    </source>
</evidence>
<dbReference type="GO" id="GO:0008270">
    <property type="term" value="F:zinc ion binding"/>
    <property type="evidence" value="ECO:0007669"/>
    <property type="project" value="InterPro"/>
</dbReference>
<evidence type="ECO:0000256" key="2">
    <source>
        <dbReference type="ARBA" id="ARBA00004987"/>
    </source>
</evidence>
<keyword evidence="13" id="KW-0119">Carbohydrate metabolism</keyword>
<dbReference type="UniPathway" id="UPA00696"/>
<dbReference type="PROSITE" id="PS51820">
    <property type="entry name" value="PA14"/>
    <property type="match status" value="1"/>
</dbReference>
<dbReference type="EC" id="3.2.1.21" evidence="4"/>
<organism evidence="18 19">
    <name type="scientific">Penicillium antarcticum</name>
    <dbReference type="NCBI Taxonomy" id="416450"/>
    <lineage>
        <taxon>Eukaryota</taxon>
        <taxon>Fungi</taxon>
        <taxon>Dikarya</taxon>
        <taxon>Ascomycota</taxon>
        <taxon>Pezizomycotina</taxon>
        <taxon>Eurotiomycetes</taxon>
        <taxon>Eurotiomycetidae</taxon>
        <taxon>Eurotiales</taxon>
        <taxon>Aspergillaceae</taxon>
        <taxon>Penicillium</taxon>
    </lineage>
</organism>
<evidence type="ECO:0000313" key="19">
    <source>
        <dbReference type="Proteomes" id="UP000191672"/>
    </source>
</evidence>
<reference evidence="19" key="1">
    <citation type="journal article" date="2017" name="Nat. Microbiol.">
        <title>Global analysis of biosynthetic gene clusters reveals vast potential of secondary metabolite production in Penicillium species.</title>
        <authorList>
            <person name="Nielsen J.C."/>
            <person name="Grijseels S."/>
            <person name="Prigent S."/>
            <person name="Ji B."/>
            <person name="Dainat J."/>
            <person name="Nielsen K.F."/>
            <person name="Frisvad J.C."/>
            <person name="Workman M."/>
            <person name="Nielsen J."/>
        </authorList>
    </citation>
    <scope>NUCLEOTIDE SEQUENCE [LARGE SCALE GENOMIC DNA]</scope>
    <source>
        <strain evidence="19">IBT 31811</strain>
    </source>
</reference>
<dbReference type="PRINTS" id="PR00133">
    <property type="entry name" value="GLHYDRLASE3"/>
</dbReference>
<dbReference type="InterPro" id="IPR011658">
    <property type="entry name" value="PA14_dom"/>
</dbReference>
<dbReference type="Pfam" id="PF04082">
    <property type="entry name" value="Fungal_trans"/>
    <property type="match status" value="1"/>
</dbReference>
<keyword evidence="15" id="KW-0624">Polysaccharide degradation</keyword>
<dbReference type="Pfam" id="PF00933">
    <property type="entry name" value="Glyco_hydro_3"/>
    <property type="match status" value="1"/>
</dbReference>
<dbReference type="CDD" id="cd00067">
    <property type="entry name" value="GAL4"/>
    <property type="match status" value="1"/>
</dbReference>
<dbReference type="InterPro" id="IPR002772">
    <property type="entry name" value="Glyco_hydro_3_C"/>
</dbReference>
<dbReference type="GO" id="GO:0003677">
    <property type="term" value="F:DNA binding"/>
    <property type="evidence" value="ECO:0007669"/>
    <property type="project" value="UniProtKB-KW"/>
</dbReference>
<dbReference type="SMR" id="A0A1V6Q7T8"/>
<comment type="pathway">
    <text evidence="2">Glycan metabolism; cellulose degradation.</text>
</comment>
<accession>A0A1V6Q7T8</accession>
<dbReference type="SUPFAM" id="SSF51445">
    <property type="entry name" value="(Trans)glycosidases"/>
    <property type="match status" value="1"/>
</dbReference>
<feature type="domain" description="PA14" evidence="17">
    <location>
        <begin position="883"/>
        <end position="1043"/>
    </location>
</feature>
<evidence type="ECO:0000256" key="15">
    <source>
        <dbReference type="ARBA" id="ARBA00023326"/>
    </source>
</evidence>
<dbReference type="PANTHER" id="PTHR42715">
    <property type="entry name" value="BETA-GLUCOSIDASE"/>
    <property type="match status" value="1"/>
</dbReference>
<dbReference type="SUPFAM" id="SSF52279">
    <property type="entry name" value="Beta-D-glucan exohydrolase, C-terminal domain"/>
    <property type="match status" value="1"/>
</dbReference>
<dbReference type="InterPro" id="IPR001764">
    <property type="entry name" value="Glyco_hydro_3_N"/>
</dbReference>
<dbReference type="Pfam" id="PF07691">
    <property type="entry name" value="PA14"/>
    <property type="match status" value="1"/>
</dbReference>
<dbReference type="Gene3D" id="4.10.240.10">
    <property type="entry name" value="Zn(2)-C6 fungal-type DNA-binding domain"/>
    <property type="match status" value="1"/>
</dbReference>
<dbReference type="InterPro" id="IPR017853">
    <property type="entry name" value="GH"/>
</dbReference>
<dbReference type="SUPFAM" id="SSF57701">
    <property type="entry name" value="Zn2/Cys6 DNA-binding domain"/>
    <property type="match status" value="1"/>
</dbReference>
<dbReference type="SMART" id="SM01217">
    <property type="entry name" value="Fn3_like"/>
    <property type="match status" value="1"/>
</dbReference>
<dbReference type="CDD" id="cd12148">
    <property type="entry name" value="fungal_TF_MHR"/>
    <property type="match status" value="1"/>
</dbReference>
<evidence type="ECO:0000256" key="8">
    <source>
        <dbReference type="ARBA" id="ARBA00023015"/>
    </source>
</evidence>
<dbReference type="Proteomes" id="UP000191672">
    <property type="component" value="Unassembled WGS sequence"/>
</dbReference>
<keyword evidence="6" id="KW-0378">Hydrolase</keyword>
<dbReference type="GO" id="GO:0000981">
    <property type="term" value="F:DNA-binding transcription factor activity, RNA polymerase II-specific"/>
    <property type="evidence" value="ECO:0007669"/>
    <property type="project" value="InterPro"/>
</dbReference>
<gene>
    <name evidence="18" type="ORF">PENANT_c010G09742</name>
</gene>
<evidence type="ECO:0000256" key="12">
    <source>
        <dbReference type="ARBA" id="ARBA00023242"/>
    </source>
</evidence>
<dbReference type="InterPro" id="IPR007219">
    <property type="entry name" value="XnlR_reg_dom"/>
</dbReference>
<keyword evidence="8" id="KW-0805">Transcription regulation</keyword>
<dbReference type="STRING" id="416450.A0A1V6Q7T8"/>
<keyword evidence="9" id="KW-0238">DNA-binding</keyword>
<comment type="caution">
    <text evidence="18">The sequence shown here is derived from an EMBL/GenBank/DDBJ whole genome shotgun (WGS) entry which is preliminary data.</text>
</comment>
<keyword evidence="14" id="KW-0326">Glycosidase</keyword>
<dbReference type="GO" id="GO:0030245">
    <property type="term" value="P:cellulose catabolic process"/>
    <property type="evidence" value="ECO:0007669"/>
    <property type="project" value="UniProtKB-UniPathway"/>
</dbReference>
<evidence type="ECO:0000256" key="1">
    <source>
        <dbReference type="ARBA" id="ARBA00000448"/>
    </source>
</evidence>
<dbReference type="GO" id="GO:0008422">
    <property type="term" value="F:beta-glucosidase activity"/>
    <property type="evidence" value="ECO:0007669"/>
    <property type="project" value="UniProtKB-EC"/>
</dbReference>
<name>A0A1V6Q7T8_9EURO</name>
<evidence type="ECO:0000256" key="10">
    <source>
        <dbReference type="ARBA" id="ARBA00023163"/>
    </source>
</evidence>
<dbReference type="EMBL" id="MDYN01000010">
    <property type="protein sequence ID" value="OQD85258.1"/>
    <property type="molecule type" value="Genomic_DNA"/>
</dbReference>
<dbReference type="InterPro" id="IPR050288">
    <property type="entry name" value="Cellulose_deg_GH3"/>
</dbReference>
<dbReference type="GO" id="GO:0006351">
    <property type="term" value="P:DNA-templated transcription"/>
    <property type="evidence" value="ECO:0007669"/>
    <property type="project" value="InterPro"/>
</dbReference>
<dbReference type="InterPro" id="IPR036881">
    <property type="entry name" value="Glyco_hydro_3_C_sf"/>
</dbReference>
<protein>
    <recommendedName>
        <fullName evidence="4">beta-glucosidase</fullName>
        <ecNumber evidence="4">3.2.1.21</ecNumber>
    </recommendedName>
</protein>
<evidence type="ECO:0000256" key="7">
    <source>
        <dbReference type="ARBA" id="ARBA00023001"/>
    </source>
</evidence>
<evidence type="ECO:0000256" key="4">
    <source>
        <dbReference type="ARBA" id="ARBA00012744"/>
    </source>
</evidence>
<feature type="region of interest" description="Disordered" evidence="16">
    <location>
        <begin position="1"/>
        <end position="39"/>
    </location>
</feature>
<dbReference type="InterPro" id="IPR037524">
    <property type="entry name" value="PA14/GLEYA"/>
</dbReference>
<dbReference type="InterPro" id="IPR001138">
    <property type="entry name" value="Zn2Cys6_DnaBD"/>
</dbReference>
<evidence type="ECO:0000256" key="9">
    <source>
        <dbReference type="ARBA" id="ARBA00023125"/>
    </source>
</evidence>
<dbReference type="InterPro" id="IPR036864">
    <property type="entry name" value="Zn2-C6_fun-type_DNA-bd_sf"/>
</dbReference>
<dbReference type="InterPro" id="IPR036962">
    <property type="entry name" value="Glyco_hydro_3_N_sf"/>
</dbReference>
<keyword evidence="7" id="KW-0136">Cellulose degradation</keyword>
<feature type="compositionally biased region" description="Basic residues" evidence="16">
    <location>
        <begin position="24"/>
        <end position="39"/>
    </location>
</feature>
<evidence type="ECO:0000256" key="5">
    <source>
        <dbReference type="ARBA" id="ARBA00022723"/>
    </source>
</evidence>
<comment type="similarity">
    <text evidence="3">Belongs to the glycosyl hydrolase 3 family.</text>
</comment>
<dbReference type="InterPro" id="IPR026891">
    <property type="entry name" value="Fn3-like"/>
</dbReference>
<evidence type="ECO:0000256" key="3">
    <source>
        <dbReference type="ARBA" id="ARBA00005336"/>
    </source>
</evidence>
<dbReference type="PANTHER" id="PTHR42715:SF16">
    <property type="entry name" value="BETA-GLUCOSIDASE J-RELATED"/>
    <property type="match status" value="1"/>
</dbReference>
<evidence type="ECO:0000256" key="14">
    <source>
        <dbReference type="ARBA" id="ARBA00023295"/>
    </source>
</evidence>
<dbReference type="Pfam" id="PF01915">
    <property type="entry name" value="Glyco_hydro_3_C"/>
    <property type="match status" value="1"/>
</dbReference>
<evidence type="ECO:0000259" key="17">
    <source>
        <dbReference type="PROSITE" id="PS51820"/>
    </source>
</evidence>
<evidence type="ECO:0000256" key="6">
    <source>
        <dbReference type="ARBA" id="ARBA00022801"/>
    </source>
</evidence>
<keyword evidence="12" id="KW-0539">Nucleus</keyword>
<dbReference type="FunFam" id="2.60.40.10:FF:000495">
    <property type="entry name" value="Periplasmic beta-glucosidase"/>
    <property type="match status" value="1"/>
</dbReference>
<dbReference type="Gene3D" id="2.60.40.10">
    <property type="entry name" value="Immunoglobulins"/>
    <property type="match status" value="1"/>
</dbReference>